<sequence>MLPAFGLTLIAMVVIYFALMRKSTVQDDHSDRIKRNVRLYADRIKEIESDLQDEYIDKDDFQRQHAEFSRQLIDTVEQLENAPVTTAARRPWLLWFVPLPLAAFVIYGAIGAYPDWQISQQLEGLNTAGSPEAFQARMGELDKAMRERLEQKPDQLEYRLMVARFAMNKGDYDEAVSHYRILAELLPDDPDAQAFYAQAEYLRAGRKITAEVAKHLDKALKLNPYQATALGLVGVHAFESGDLNAAVDAWQTLLQVLPPESDRAKLIRGGLEEARKRLADSGQSVASVQETGKADANAVQKIEVSVSVAANIPALPPKTLVFVYAKAANGPPMPLAARKLTLAQLPATIELDESMAMMPSMTLGLFKDVIVGARISRSGQPIPQAGDWQGESQPFDWRKNGDVSVTIDQQVP</sequence>
<dbReference type="InterPro" id="IPR056412">
    <property type="entry name" value="Ig_CycH"/>
</dbReference>
<dbReference type="InterPro" id="IPR017560">
    <property type="entry name" value="Cyt_c_biogenesis_CcmI"/>
</dbReference>
<dbReference type="SUPFAM" id="SSF48452">
    <property type="entry name" value="TPR-like"/>
    <property type="match status" value="1"/>
</dbReference>
<dbReference type="Gene3D" id="1.25.40.10">
    <property type="entry name" value="Tetratricopeptide repeat domain"/>
    <property type="match status" value="1"/>
</dbReference>
<feature type="domain" description="Cytochrome c-type biogenesis protein H TPR" evidence="9">
    <location>
        <begin position="136"/>
        <end position="263"/>
    </location>
</feature>
<proteinExistence type="predicted"/>
<dbReference type="NCBIfam" id="TIGR03142">
    <property type="entry name" value="cytochro_ccmI"/>
    <property type="match status" value="1"/>
</dbReference>
<dbReference type="GO" id="GO:0017004">
    <property type="term" value="P:cytochrome complex assembly"/>
    <property type="evidence" value="ECO:0007669"/>
    <property type="project" value="UniProtKB-KW"/>
</dbReference>
<feature type="region of interest" description="Disordered" evidence="6">
    <location>
        <begin position="381"/>
        <end position="403"/>
    </location>
</feature>
<evidence type="ECO:0000256" key="1">
    <source>
        <dbReference type="ARBA" id="ARBA00004196"/>
    </source>
</evidence>
<dbReference type="AlphaFoldDB" id="A0A5S9P1R8"/>
<keyword evidence="12" id="KW-1185">Reference proteome</keyword>
<comment type="subcellular location">
    <subcellularLocation>
        <location evidence="1">Cell envelope</location>
    </subcellularLocation>
</comment>
<evidence type="ECO:0000256" key="3">
    <source>
        <dbReference type="ARBA" id="ARBA00022748"/>
    </source>
</evidence>
<dbReference type="PANTHER" id="PTHR47870">
    <property type="entry name" value="CYTOCHROME C-TYPE BIOGENESIS PROTEIN CCMH"/>
    <property type="match status" value="1"/>
</dbReference>
<dbReference type="GO" id="GO:0005886">
    <property type="term" value="C:plasma membrane"/>
    <property type="evidence" value="ECO:0007669"/>
    <property type="project" value="TreeGrafter"/>
</dbReference>
<evidence type="ECO:0000256" key="2">
    <source>
        <dbReference type="ARBA" id="ARBA00022737"/>
    </source>
</evidence>
<organism evidence="10 12">
    <name type="scientific">BD1-7 clade bacterium</name>
    <dbReference type="NCBI Taxonomy" id="2029982"/>
    <lineage>
        <taxon>Bacteria</taxon>
        <taxon>Pseudomonadati</taxon>
        <taxon>Pseudomonadota</taxon>
        <taxon>Gammaproteobacteria</taxon>
        <taxon>Cellvibrionales</taxon>
        <taxon>Spongiibacteraceae</taxon>
        <taxon>BD1-7 clade</taxon>
    </lineage>
</organism>
<dbReference type="Pfam" id="PF23914">
    <property type="entry name" value="TPR_CcmH_CycH"/>
    <property type="match status" value="1"/>
</dbReference>
<evidence type="ECO:0000313" key="11">
    <source>
        <dbReference type="EMBL" id="CAA0122553.1"/>
    </source>
</evidence>
<feature type="transmembrane region" description="Helical" evidence="7">
    <location>
        <begin position="92"/>
        <end position="113"/>
    </location>
</feature>
<keyword evidence="7" id="KW-0472">Membrane</keyword>
<protein>
    <submittedName>
        <fullName evidence="10">Formate-dependent nitrite reductase complex subunit NrfG</fullName>
    </submittedName>
</protein>
<dbReference type="InterPro" id="IPR056413">
    <property type="entry name" value="TPR_CcmH_CycH"/>
</dbReference>
<dbReference type="GO" id="GO:0030313">
    <property type="term" value="C:cell envelope"/>
    <property type="evidence" value="ECO:0007669"/>
    <property type="project" value="UniProtKB-SubCell"/>
</dbReference>
<dbReference type="InterPro" id="IPR019734">
    <property type="entry name" value="TPR_rpt"/>
</dbReference>
<dbReference type="PROSITE" id="PS50005">
    <property type="entry name" value="TPR"/>
    <property type="match status" value="1"/>
</dbReference>
<keyword evidence="2" id="KW-0677">Repeat</keyword>
<name>A0A5S9P1R8_9GAMM</name>
<dbReference type="InterPro" id="IPR051263">
    <property type="entry name" value="C-type_cytochrome_biogenesis"/>
</dbReference>
<evidence type="ECO:0000313" key="12">
    <source>
        <dbReference type="Proteomes" id="UP000441399"/>
    </source>
</evidence>
<evidence type="ECO:0000256" key="7">
    <source>
        <dbReference type="SAM" id="Phobius"/>
    </source>
</evidence>
<keyword evidence="4 5" id="KW-0802">TPR repeat</keyword>
<evidence type="ECO:0000259" key="8">
    <source>
        <dbReference type="Pfam" id="PF23892"/>
    </source>
</evidence>
<dbReference type="InterPro" id="IPR011990">
    <property type="entry name" value="TPR-like_helical_dom_sf"/>
</dbReference>
<keyword evidence="7" id="KW-1133">Transmembrane helix</keyword>
<dbReference type="Pfam" id="PF23892">
    <property type="entry name" value="Ig_CycH"/>
    <property type="match status" value="1"/>
</dbReference>
<evidence type="ECO:0000313" key="10">
    <source>
        <dbReference type="EMBL" id="CAA0097099.1"/>
    </source>
</evidence>
<evidence type="ECO:0000256" key="5">
    <source>
        <dbReference type="PROSITE-ProRule" id="PRU00339"/>
    </source>
</evidence>
<dbReference type="PANTHER" id="PTHR47870:SF4">
    <property type="entry name" value="CYTOCHROME C-TYPE BIOGENESIS PROTEIN CYCH"/>
    <property type="match status" value="1"/>
</dbReference>
<feature type="repeat" description="TPR" evidence="5">
    <location>
        <begin position="156"/>
        <end position="189"/>
    </location>
</feature>
<feature type="transmembrane region" description="Helical" evidence="7">
    <location>
        <begin position="6"/>
        <end position="25"/>
    </location>
</feature>
<evidence type="ECO:0000256" key="4">
    <source>
        <dbReference type="ARBA" id="ARBA00022803"/>
    </source>
</evidence>
<reference evidence="10 12" key="1">
    <citation type="submission" date="2019-11" db="EMBL/GenBank/DDBJ databases">
        <authorList>
            <person name="Holert J."/>
        </authorList>
    </citation>
    <scope>NUCLEOTIDE SEQUENCE [LARGE SCALE GENOMIC DNA]</scope>
    <source>
        <strain evidence="10">SB11_3</strain>
    </source>
</reference>
<accession>A0A5S9P1R8</accession>
<dbReference type="Proteomes" id="UP000441399">
    <property type="component" value="Unassembled WGS sequence"/>
</dbReference>
<dbReference type="EMBL" id="CACSIO010000045">
    <property type="protein sequence ID" value="CAA0122553.1"/>
    <property type="molecule type" value="Genomic_DNA"/>
</dbReference>
<evidence type="ECO:0000256" key="6">
    <source>
        <dbReference type="SAM" id="MobiDB-lite"/>
    </source>
</evidence>
<keyword evidence="7" id="KW-0812">Transmembrane</keyword>
<dbReference type="EMBL" id="CACSIO010000004">
    <property type="protein sequence ID" value="CAA0097099.1"/>
    <property type="molecule type" value="Genomic_DNA"/>
</dbReference>
<evidence type="ECO:0000259" key="9">
    <source>
        <dbReference type="Pfam" id="PF23914"/>
    </source>
</evidence>
<feature type="domain" description="Cytochrome c-type biogenesis protein H Ig-like" evidence="8">
    <location>
        <begin position="302"/>
        <end position="408"/>
    </location>
</feature>
<gene>
    <name evidence="10" type="primary">nrfG_2</name>
    <name evidence="11" type="synonym">nrfG_1</name>
    <name evidence="11" type="ORF">OPDIPICF_02624</name>
    <name evidence="10" type="ORF">OPDIPICF_04044</name>
</gene>
<keyword evidence="3" id="KW-0201">Cytochrome c-type biogenesis</keyword>